<keyword evidence="3" id="KW-1003">Cell membrane</keyword>
<keyword evidence="11" id="KW-0393">Immunoglobulin domain</keyword>
<feature type="chain" id="PRO_5034367805" description="Polymeric immunoglobulin receptor" evidence="18">
    <location>
        <begin position="18"/>
        <end position="593"/>
    </location>
</feature>
<comment type="function">
    <text evidence="13">Through its N-linked glycans ensures anchoring of secretory IgA (sIgA) molecules to mucus lining the epithelial surface to neutralize extracellular pathogens. On its own (free form) may act as a non-specific microbial scavenger to prevent pathogen interaction with epithelial cells.</text>
</comment>
<dbReference type="InterPro" id="IPR003599">
    <property type="entry name" value="Ig_sub"/>
</dbReference>
<reference evidence="20" key="2">
    <citation type="submission" date="2025-09" db="UniProtKB">
        <authorList>
            <consortium name="Ensembl"/>
        </authorList>
    </citation>
    <scope>IDENTIFICATION</scope>
</reference>
<dbReference type="PANTHER" id="PTHR11860">
    <property type="entry name" value="POLYMERIC-IMMUNOGLOBULIN RECEPTOR"/>
    <property type="match status" value="1"/>
</dbReference>
<dbReference type="SUPFAM" id="SSF48726">
    <property type="entry name" value="Immunoglobulin"/>
    <property type="match status" value="4"/>
</dbReference>
<sequence>MICLVLICMLVLQNTETKQLVGPKHVTGLVDGSVTFKCMYSNKLIANQFLRKFLCREEERKGCITMISNSNFVADIFRGRASIADDKKMGTITVELAQLQWSDGGIYRCGIGTVKDGLTAKINLTVTEDSTQNNSNEPVLLYAPLRGTVTLMCDIKEQYPTMKIYLCKNRKDGCRIVIDSTGNVPNEYKGRVILNKGENPGSFSFKLVQLKNEDTGSYSCGFEIQGERQVSKVYDLNINEETDIPQGSRMLFANTGGSVSSQCNYNPKKEYTLKSWCKWTEKRCEPLANTDGTVQDTYVGRLAIYDNANGSMQVLMNQLAKKDEGWYWCVMTDGHNEQITAMEVKITEAKHEGLSGIKTFKVPAGQSVTFPCFYPCKYYSYQKYWCRWSKHGCNPLTFEDGDNNGLSVTCDKRELVLSIETVNKEHGGFYWCGVINAEKYGETMAVQLVVEEPNEKDSKKGQINEEGGSRNFEVDNTETSSVRNNNSTILAVCLSICATLLVVLSVFYTIKLIKRRNSDLVSVGSYRTNISMTDLDNGSHLGNDNPATKGSQETNIGQNLEGPKINKKGSQEELEYSIFLIQHNGKLDDDVTA</sequence>
<dbReference type="SMART" id="SM00409">
    <property type="entry name" value="IG"/>
    <property type="match status" value="4"/>
</dbReference>
<dbReference type="AlphaFoldDB" id="A0A8C5MZW4"/>
<dbReference type="InterPro" id="IPR050671">
    <property type="entry name" value="CD300_family_receptors"/>
</dbReference>
<dbReference type="Pfam" id="PF07686">
    <property type="entry name" value="V-set"/>
    <property type="match status" value="4"/>
</dbReference>
<keyword evidence="8 17" id="KW-0472">Membrane</keyword>
<proteinExistence type="predicted"/>
<evidence type="ECO:0000256" key="6">
    <source>
        <dbReference type="ARBA" id="ARBA00022729"/>
    </source>
</evidence>
<evidence type="ECO:0000259" key="19">
    <source>
        <dbReference type="PROSITE" id="PS50835"/>
    </source>
</evidence>
<dbReference type="Gene3D" id="2.60.40.10">
    <property type="entry name" value="Immunoglobulins"/>
    <property type="match status" value="4"/>
</dbReference>
<keyword evidence="10" id="KW-0325">Glycoprotein</keyword>
<name>A0A8C5MZW4_9ANUR</name>
<feature type="transmembrane region" description="Helical" evidence="17">
    <location>
        <begin position="489"/>
        <end position="510"/>
    </location>
</feature>
<keyword evidence="21" id="KW-1185">Reference proteome</keyword>
<evidence type="ECO:0000256" key="16">
    <source>
        <dbReference type="SAM" id="MobiDB-lite"/>
    </source>
</evidence>
<keyword evidence="9" id="KW-1015">Disulfide bond</keyword>
<dbReference type="GO" id="GO:0004888">
    <property type="term" value="F:transmembrane signaling receptor activity"/>
    <property type="evidence" value="ECO:0007669"/>
    <property type="project" value="TreeGrafter"/>
</dbReference>
<accession>A0A8C5MZW4</accession>
<evidence type="ECO:0000256" key="13">
    <source>
        <dbReference type="ARBA" id="ARBA00049604"/>
    </source>
</evidence>
<organism evidence="20 21">
    <name type="scientific">Leptobrachium leishanense</name>
    <name type="common">Leishan spiny toad</name>
    <dbReference type="NCBI Taxonomy" id="445787"/>
    <lineage>
        <taxon>Eukaryota</taxon>
        <taxon>Metazoa</taxon>
        <taxon>Chordata</taxon>
        <taxon>Craniata</taxon>
        <taxon>Vertebrata</taxon>
        <taxon>Euteleostomi</taxon>
        <taxon>Amphibia</taxon>
        <taxon>Batrachia</taxon>
        <taxon>Anura</taxon>
        <taxon>Pelobatoidea</taxon>
        <taxon>Megophryidae</taxon>
        <taxon>Leptobrachium</taxon>
    </lineage>
</organism>
<feature type="domain" description="Ig-like" evidence="19">
    <location>
        <begin position="337"/>
        <end position="449"/>
    </location>
</feature>
<evidence type="ECO:0000313" key="20">
    <source>
        <dbReference type="Ensembl" id="ENSLLEP00000019537.1"/>
    </source>
</evidence>
<reference evidence="20" key="1">
    <citation type="submission" date="2025-08" db="UniProtKB">
        <authorList>
            <consortium name="Ensembl"/>
        </authorList>
    </citation>
    <scope>IDENTIFICATION</scope>
</reference>
<dbReference type="Proteomes" id="UP000694569">
    <property type="component" value="Unplaced"/>
</dbReference>
<dbReference type="CDD" id="cd05716">
    <property type="entry name" value="IgV_pIgR_like"/>
    <property type="match status" value="2"/>
</dbReference>
<keyword evidence="7 17" id="KW-1133">Transmembrane helix</keyword>
<dbReference type="GO" id="GO:0005886">
    <property type="term" value="C:plasma membrane"/>
    <property type="evidence" value="ECO:0007669"/>
    <property type="project" value="UniProtKB-SubCell"/>
</dbReference>
<evidence type="ECO:0000256" key="9">
    <source>
        <dbReference type="ARBA" id="ARBA00023157"/>
    </source>
</evidence>
<dbReference type="GeneTree" id="ENSGT00950000182977"/>
<evidence type="ECO:0000256" key="12">
    <source>
        <dbReference type="ARBA" id="ARBA00049599"/>
    </source>
</evidence>
<evidence type="ECO:0000256" key="8">
    <source>
        <dbReference type="ARBA" id="ARBA00023136"/>
    </source>
</evidence>
<evidence type="ECO:0000256" key="3">
    <source>
        <dbReference type="ARBA" id="ARBA00022475"/>
    </source>
</evidence>
<dbReference type="InterPro" id="IPR036179">
    <property type="entry name" value="Ig-like_dom_sf"/>
</dbReference>
<evidence type="ECO:0000256" key="4">
    <source>
        <dbReference type="ARBA" id="ARBA00022525"/>
    </source>
</evidence>
<keyword evidence="6 18" id="KW-0732">Signal</keyword>
<evidence type="ECO:0000256" key="7">
    <source>
        <dbReference type="ARBA" id="ARBA00022989"/>
    </source>
</evidence>
<keyword evidence="4" id="KW-0964">Secreted</keyword>
<feature type="signal peptide" evidence="18">
    <location>
        <begin position="1"/>
        <end position="17"/>
    </location>
</feature>
<comment type="subcellular location">
    <subcellularLocation>
        <location evidence="1">Cell membrane</location>
        <topology evidence="1">Single-pass type I membrane protein</topology>
    </subcellularLocation>
    <subcellularLocation>
        <location evidence="2">Secreted</location>
    </subcellularLocation>
</comment>
<dbReference type="Ensembl" id="ENSLLET00000020308.1">
    <property type="protein sequence ID" value="ENSLLEP00000019537.1"/>
    <property type="gene ID" value="ENSLLEG00000012384.1"/>
</dbReference>
<dbReference type="GO" id="GO:0005576">
    <property type="term" value="C:extracellular region"/>
    <property type="evidence" value="ECO:0007669"/>
    <property type="project" value="UniProtKB-SubCell"/>
</dbReference>
<dbReference type="InterPro" id="IPR013783">
    <property type="entry name" value="Ig-like_fold"/>
</dbReference>
<evidence type="ECO:0000256" key="1">
    <source>
        <dbReference type="ARBA" id="ARBA00004251"/>
    </source>
</evidence>
<keyword evidence="5 17" id="KW-0812">Transmembrane</keyword>
<evidence type="ECO:0000256" key="5">
    <source>
        <dbReference type="ARBA" id="ARBA00022692"/>
    </source>
</evidence>
<feature type="compositionally biased region" description="Polar residues" evidence="16">
    <location>
        <begin position="536"/>
        <end position="558"/>
    </location>
</feature>
<evidence type="ECO:0000313" key="21">
    <source>
        <dbReference type="Proteomes" id="UP000694569"/>
    </source>
</evidence>
<evidence type="ECO:0000256" key="14">
    <source>
        <dbReference type="ARBA" id="ARBA00049678"/>
    </source>
</evidence>
<evidence type="ECO:0000256" key="18">
    <source>
        <dbReference type="SAM" id="SignalP"/>
    </source>
</evidence>
<feature type="region of interest" description="Disordered" evidence="16">
    <location>
        <begin position="536"/>
        <end position="565"/>
    </location>
</feature>
<evidence type="ECO:0000256" key="15">
    <source>
        <dbReference type="ARBA" id="ARBA00049745"/>
    </source>
</evidence>
<evidence type="ECO:0000256" key="11">
    <source>
        <dbReference type="ARBA" id="ARBA00023319"/>
    </source>
</evidence>
<evidence type="ECO:0000256" key="17">
    <source>
        <dbReference type="SAM" id="Phobius"/>
    </source>
</evidence>
<comment type="function">
    <text evidence="12">Mediates selective transcytosis of polymeric IgA and IgM across mucosal epithelial cells. Binds polymeric IgA and IgM at the basolateral surface of epithelial cells. The complex is then transported across the cell to be secreted at the apical surface. During this process, a cleavage occurs that separates the extracellular (known as the secretory component) from the transmembrane segment.</text>
</comment>
<protein>
    <recommendedName>
        <fullName evidence="15">Polymeric immunoglobulin receptor</fullName>
    </recommendedName>
</protein>
<feature type="region of interest" description="Disordered" evidence="16">
    <location>
        <begin position="453"/>
        <end position="479"/>
    </location>
</feature>
<dbReference type="PROSITE" id="PS50835">
    <property type="entry name" value="IG_LIKE"/>
    <property type="match status" value="1"/>
</dbReference>
<feature type="compositionally biased region" description="Basic and acidic residues" evidence="16">
    <location>
        <begin position="453"/>
        <end position="463"/>
    </location>
</feature>
<dbReference type="PANTHER" id="PTHR11860:SF82">
    <property type="entry name" value="POLYMERIC IMMUNOGLOBULIN RECEPTOR"/>
    <property type="match status" value="1"/>
</dbReference>
<comment type="subunit">
    <text evidence="14">Interacts (mainly via CDR1-like domain) with dimeric IgA. Interacts (mainly via CDR2-like domain) with pentameric IgM.</text>
</comment>
<dbReference type="InterPro" id="IPR007110">
    <property type="entry name" value="Ig-like_dom"/>
</dbReference>
<dbReference type="InterPro" id="IPR013106">
    <property type="entry name" value="Ig_V-set"/>
</dbReference>
<evidence type="ECO:0000256" key="10">
    <source>
        <dbReference type="ARBA" id="ARBA00023180"/>
    </source>
</evidence>
<evidence type="ECO:0000256" key="2">
    <source>
        <dbReference type="ARBA" id="ARBA00004613"/>
    </source>
</evidence>
<dbReference type="OrthoDB" id="6157407at2759"/>